<evidence type="ECO:0000259" key="1">
    <source>
        <dbReference type="Pfam" id="PF13638"/>
    </source>
</evidence>
<evidence type="ECO:0000313" key="3">
    <source>
        <dbReference type="Proteomes" id="UP000076761"/>
    </source>
</evidence>
<dbReference type="PANTHER" id="PTHR16161">
    <property type="entry name" value="TRANSCRIPTIONAL PROTEIN SWT1"/>
    <property type="match status" value="1"/>
</dbReference>
<keyword evidence="3" id="KW-1185">Reference proteome</keyword>
<organism evidence="2 3">
    <name type="scientific">Neolentinus lepideus HHB14362 ss-1</name>
    <dbReference type="NCBI Taxonomy" id="1314782"/>
    <lineage>
        <taxon>Eukaryota</taxon>
        <taxon>Fungi</taxon>
        <taxon>Dikarya</taxon>
        <taxon>Basidiomycota</taxon>
        <taxon>Agaricomycotina</taxon>
        <taxon>Agaricomycetes</taxon>
        <taxon>Gloeophyllales</taxon>
        <taxon>Gloeophyllaceae</taxon>
        <taxon>Neolentinus</taxon>
    </lineage>
</organism>
<dbReference type="CDD" id="cd18727">
    <property type="entry name" value="PIN_Swt1-like"/>
    <property type="match status" value="1"/>
</dbReference>
<dbReference type="InterPro" id="IPR052626">
    <property type="entry name" value="SWT1_Regulator"/>
</dbReference>
<proteinExistence type="predicted"/>
<dbReference type="Gene3D" id="3.40.50.1010">
    <property type="entry name" value="5'-nuclease"/>
    <property type="match status" value="1"/>
</dbReference>
<sequence>MSSTGTSYAILPLGALLTPVQSQKNRGKLSWFARSASTWILEKFRQRKSVRGQSHSETCMPSGSWKKRDRQSYFDSDGLNDDLILDCCLYFHERRGLPVVLCTGDHNLILKAQPQGIPALKPEPRCSSRHFARLLFGDDSGYIDLYRFSDHRESFEPTTSIKRALPRALQPSLQDDDAMEIDDTNAGASRIMTPYELEPSHAWDSLHLQIIRTFTVLLRELVRRVGEPDVARTVKELSTQSRYAPEYTRKILDLWSARDCLDYLNAKKPQAKTYPRVEDFLSMPYVGKGTGARPGHQWAAGDWHAALDGLWKVSSAWEEGSIQEWLRALGPHLAYVLMHAPARPVGC</sequence>
<protein>
    <recommendedName>
        <fullName evidence="1">PIN domain-containing protein</fullName>
    </recommendedName>
</protein>
<gene>
    <name evidence="2" type="ORF">NEOLEDRAFT_1140878</name>
</gene>
<reference evidence="2 3" key="1">
    <citation type="journal article" date="2016" name="Mol. Biol. Evol.">
        <title>Comparative Genomics of Early-Diverging Mushroom-Forming Fungi Provides Insights into the Origins of Lignocellulose Decay Capabilities.</title>
        <authorList>
            <person name="Nagy L.G."/>
            <person name="Riley R."/>
            <person name="Tritt A."/>
            <person name="Adam C."/>
            <person name="Daum C."/>
            <person name="Floudas D."/>
            <person name="Sun H."/>
            <person name="Yadav J.S."/>
            <person name="Pangilinan J."/>
            <person name="Larsson K.H."/>
            <person name="Matsuura K."/>
            <person name="Barry K."/>
            <person name="Labutti K."/>
            <person name="Kuo R."/>
            <person name="Ohm R.A."/>
            <person name="Bhattacharya S.S."/>
            <person name="Shirouzu T."/>
            <person name="Yoshinaga Y."/>
            <person name="Martin F.M."/>
            <person name="Grigoriev I.V."/>
            <person name="Hibbett D.S."/>
        </authorList>
    </citation>
    <scope>NUCLEOTIDE SEQUENCE [LARGE SCALE GENOMIC DNA]</scope>
    <source>
        <strain evidence="2 3">HHB14362 ss-1</strain>
    </source>
</reference>
<dbReference type="GO" id="GO:0005634">
    <property type="term" value="C:nucleus"/>
    <property type="evidence" value="ECO:0007669"/>
    <property type="project" value="TreeGrafter"/>
</dbReference>
<dbReference type="Pfam" id="PF13638">
    <property type="entry name" value="PIN_4"/>
    <property type="match status" value="1"/>
</dbReference>
<dbReference type="OrthoDB" id="2017974at2759"/>
<evidence type="ECO:0000313" key="2">
    <source>
        <dbReference type="EMBL" id="KZT20417.1"/>
    </source>
</evidence>
<dbReference type="AlphaFoldDB" id="A0A165P213"/>
<dbReference type="InterPro" id="IPR002716">
    <property type="entry name" value="PIN_dom"/>
</dbReference>
<dbReference type="PANTHER" id="PTHR16161:SF0">
    <property type="entry name" value="TRANSCRIPTIONAL PROTEIN SWT1"/>
    <property type="match status" value="1"/>
</dbReference>
<dbReference type="STRING" id="1314782.A0A165P213"/>
<name>A0A165P213_9AGAM</name>
<dbReference type="InParanoid" id="A0A165P213"/>
<dbReference type="EMBL" id="KV425621">
    <property type="protein sequence ID" value="KZT20417.1"/>
    <property type="molecule type" value="Genomic_DNA"/>
</dbReference>
<dbReference type="Proteomes" id="UP000076761">
    <property type="component" value="Unassembled WGS sequence"/>
</dbReference>
<feature type="domain" description="PIN" evidence="1">
    <location>
        <begin position="27"/>
        <end position="120"/>
    </location>
</feature>
<accession>A0A165P213</accession>